<accession>A0A0A1U2G6</accession>
<proteinExistence type="inferred from homology"/>
<dbReference type="Pfam" id="PF00956">
    <property type="entry name" value="NAP"/>
    <property type="match status" value="1"/>
</dbReference>
<evidence type="ECO:0008006" key="6">
    <source>
        <dbReference type="Google" id="ProtNLM"/>
    </source>
</evidence>
<name>A0A0A1U2G6_ENTIV</name>
<dbReference type="KEGG" id="eiv:EIN_225520"/>
<dbReference type="Gene3D" id="3.30.1120.90">
    <property type="entry name" value="Nucleosome assembly protein"/>
    <property type="match status" value="1"/>
</dbReference>
<comment type="similarity">
    <text evidence="1 2">Belongs to the nucleosome assembly protein (NAP) family.</text>
</comment>
<dbReference type="RefSeq" id="XP_004255000.1">
    <property type="nucleotide sequence ID" value="XM_004254952.1"/>
</dbReference>
<dbReference type="PANTHER" id="PTHR11875">
    <property type="entry name" value="TESTIS-SPECIFIC Y-ENCODED PROTEIN"/>
    <property type="match status" value="1"/>
</dbReference>
<dbReference type="Proteomes" id="UP000014680">
    <property type="component" value="Unassembled WGS sequence"/>
</dbReference>
<feature type="compositionally biased region" description="Basic and acidic residues" evidence="3">
    <location>
        <begin position="239"/>
        <end position="248"/>
    </location>
</feature>
<dbReference type="SUPFAM" id="SSF143113">
    <property type="entry name" value="NAP-like"/>
    <property type="match status" value="1"/>
</dbReference>
<feature type="compositionally biased region" description="Polar residues" evidence="3">
    <location>
        <begin position="253"/>
        <end position="264"/>
    </location>
</feature>
<dbReference type="GO" id="GO:0005634">
    <property type="term" value="C:nucleus"/>
    <property type="evidence" value="ECO:0007669"/>
    <property type="project" value="InterPro"/>
</dbReference>
<sequence>MDRPPSYDKNDILEQLTVYQLLLNKPKLVYDIMQFEEFKTFYGENSGFQKLRTAVKGIPGYWYHVLENSCYLELSFVNENDKEVLKNITDINVDMMEGVIENGTEDHFKLSFRITFQFNDNVFLKGNDVCIGFVFYPQQSRNYPAELRGSEVEFKEGKDIHLVNGTFKHSFFDLFLLESRVLMDKNMIVDLLDNWLILLNDVLRNSMHYFKGTALEYTIEDDEINRVLQWERKMENLRLHPEQTQRTEESEEATFNNPINTQPKEGNVTDLLD</sequence>
<evidence type="ECO:0000256" key="2">
    <source>
        <dbReference type="RuleBase" id="RU003876"/>
    </source>
</evidence>
<evidence type="ECO:0000313" key="5">
    <source>
        <dbReference type="Proteomes" id="UP000014680"/>
    </source>
</evidence>
<dbReference type="InterPro" id="IPR002164">
    <property type="entry name" value="NAP_family"/>
</dbReference>
<evidence type="ECO:0000256" key="3">
    <source>
        <dbReference type="SAM" id="MobiDB-lite"/>
    </source>
</evidence>
<keyword evidence="5" id="KW-1185">Reference proteome</keyword>
<dbReference type="AlphaFoldDB" id="A0A0A1U2G6"/>
<organism evidence="4 5">
    <name type="scientific">Entamoeba invadens IP1</name>
    <dbReference type="NCBI Taxonomy" id="370355"/>
    <lineage>
        <taxon>Eukaryota</taxon>
        <taxon>Amoebozoa</taxon>
        <taxon>Evosea</taxon>
        <taxon>Archamoebae</taxon>
        <taxon>Mastigamoebida</taxon>
        <taxon>Entamoebidae</taxon>
        <taxon>Entamoeba</taxon>
    </lineage>
</organism>
<protein>
    <recommendedName>
        <fullName evidence="6">Nucleosome assembly protein</fullName>
    </recommendedName>
</protein>
<dbReference type="GO" id="GO:0006334">
    <property type="term" value="P:nucleosome assembly"/>
    <property type="evidence" value="ECO:0007669"/>
    <property type="project" value="InterPro"/>
</dbReference>
<reference evidence="4 5" key="1">
    <citation type="submission" date="2012-10" db="EMBL/GenBank/DDBJ databases">
        <authorList>
            <person name="Zafar N."/>
            <person name="Inman J."/>
            <person name="Hall N."/>
            <person name="Lorenzi H."/>
            <person name="Caler E."/>
        </authorList>
    </citation>
    <scope>NUCLEOTIDE SEQUENCE [LARGE SCALE GENOMIC DNA]</scope>
    <source>
        <strain evidence="4 5">IP1</strain>
    </source>
</reference>
<gene>
    <name evidence="4" type="ORF">EIN_225520</name>
</gene>
<evidence type="ECO:0000313" key="4">
    <source>
        <dbReference type="EMBL" id="ELP88229.1"/>
    </source>
</evidence>
<feature type="region of interest" description="Disordered" evidence="3">
    <location>
        <begin position="239"/>
        <end position="273"/>
    </location>
</feature>
<dbReference type="EMBL" id="KB206756">
    <property type="protein sequence ID" value="ELP88229.1"/>
    <property type="molecule type" value="Genomic_DNA"/>
</dbReference>
<dbReference type="GeneID" id="14887201"/>
<evidence type="ECO:0000256" key="1">
    <source>
        <dbReference type="ARBA" id="ARBA00009947"/>
    </source>
</evidence>
<dbReference type="InterPro" id="IPR037231">
    <property type="entry name" value="NAP-like_sf"/>
</dbReference>
<dbReference type="OMA" id="PINTQPK"/>
<dbReference type="VEuPathDB" id="AmoebaDB:EIN_225520"/>
<dbReference type="OrthoDB" id="27325at2759"/>